<dbReference type="Gene3D" id="3.30.70.20">
    <property type="match status" value="1"/>
</dbReference>
<dbReference type="PROSITE" id="PS00198">
    <property type="entry name" value="4FE4S_FER_1"/>
    <property type="match status" value="1"/>
</dbReference>
<keyword evidence="3" id="KW-0411">Iron-sulfur</keyword>
<evidence type="ECO:0000313" key="6">
    <source>
        <dbReference type="Proteomes" id="UP000579281"/>
    </source>
</evidence>
<dbReference type="Proteomes" id="UP000579281">
    <property type="component" value="Unassembled WGS sequence"/>
</dbReference>
<evidence type="ECO:0000256" key="3">
    <source>
        <dbReference type="ARBA" id="ARBA00023014"/>
    </source>
</evidence>
<dbReference type="GO" id="GO:0051536">
    <property type="term" value="F:iron-sulfur cluster binding"/>
    <property type="evidence" value="ECO:0007669"/>
    <property type="project" value="UniProtKB-KW"/>
</dbReference>
<sequence length="162" mass="17809">MLSSTGVPLKEDLEKVFPNSVRLSQGAVAVIECFQNIPCNPCYTACNRNAIKEFQDINDLPIMDHELCNGCGLCISKCPGLAIMVVDMTYSDHEALLKIPYEFLPLPSEGDIVKGLDRSGEYVCDVRVIKALHTKALDRTPIISIAIPKAYVHTIRNIGMGD</sequence>
<evidence type="ECO:0000256" key="2">
    <source>
        <dbReference type="ARBA" id="ARBA00023004"/>
    </source>
</evidence>
<protein>
    <submittedName>
        <fullName evidence="5">Fe-S-cluster-containing hydrogenase component 2</fullName>
    </submittedName>
</protein>
<dbReference type="InterPro" id="IPR017896">
    <property type="entry name" value="4Fe4S_Fe-S-bd"/>
</dbReference>
<feature type="domain" description="4Fe-4S ferredoxin-type" evidence="4">
    <location>
        <begin position="59"/>
        <end position="88"/>
    </location>
</feature>
<evidence type="ECO:0000259" key="4">
    <source>
        <dbReference type="PROSITE" id="PS51379"/>
    </source>
</evidence>
<keyword evidence="6" id="KW-1185">Reference proteome</keyword>
<gene>
    <name evidence="5" type="ORF">HNQ80_002651</name>
</gene>
<proteinExistence type="predicted"/>
<keyword evidence="2" id="KW-0408">Iron</keyword>
<name>A0A841L2D3_9FIRM</name>
<organism evidence="5 6">
    <name type="scientific">Anaerosolibacter carboniphilus</name>
    <dbReference type="NCBI Taxonomy" id="1417629"/>
    <lineage>
        <taxon>Bacteria</taxon>
        <taxon>Bacillati</taxon>
        <taxon>Bacillota</taxon>
        <taxon>Clostridia</taxon>
        <taxon>Peptostreptococcales</taxon>
        <taxon>Thermotaleaceae</taxon>
        <taxon>Anaerosolibacter</taxon>
    </lineage>
</organism>
<comment type="caution">
    <text evidence="5">The sequence shown here is derived from an EMBL/GenBank/DDBJ whole genome shotgun (WGS) entry which is preliminary data.</text>
</comment>
<dbReference type="GO" id="GO:0046872">
    <property type="term" value="F:metal ion binding"/>
    <property type="evidence" value="ECO:0007669"/>
    <property type="project" value="UniProtKB-KW"/>
</dbReference>
<reference evidence="5 6" key="1">
    <citation type="submission" date="2020-08" db="EMBL/GenBank/DDBJ databases">
        <title>Genomic Encyclopedia of Type Strains, Phase IV (KMG-IV): sequencing the most valuable type-strain genomes for metagenomic binning, comparative biology and taxonomic classification.</title>
        <authorList>
            <person name="Goeker M."/>
        </authorList>
    </citation>
    <scope>NUCLEOTIDE SEQUENCE [LARGE SCALE GENOMIC DNA]</scope>
    <source>
        <strain evidence="5 6">DSM 103526</strain>
    </source>
</reference>
<dbReference type="SUPFAM" id="SSF54862">
    <property type="entry name" value="4Fe-4S ferredoxins"/>
    <property type="match status" value="1"/>
</dbReference>
<dbReference type="AlphaFoldDB" id="A0A841L2D3"/>
<dbReference type="RefSeq" id="WP_184311078.1">
    <property type="nucleotide sequence ID" value="NZ_JACHEN010000015.1"/>
</dbReference>
<accession>A0A841L2D3</accession>
<dbReference type="Pfam" id="PF00037">
    <property type="entry name" value="Fer4"/>
    <property type="match status" value="1"/>
</dbReference>
<dbReference type="EMBL" id="JACHEN010000015">
    <property type="protein sequence ID" value="MBB6216549.1"/>
    <property type="molecule type" value="Genomic_DNA"/>
</dbReference>
<evidence type="ECO:0000313" key="5">
    <source>
        <dbReference type="EMBL" id="MBB6216549.1"/>
    </source>
</evidence>
<dbReference type="InterPro" id="IPR017900">
    <property type="entry name" value="4Fe4S_Fe_S_CS"/>
</dbReference>
<evidence type="ECO:0000256" key="1">
    <source>
        <dbReference type="ARBA" id="ARBA00022723"/>
    </source>
</evidence>
<dbReference type="PROSITE" id="PS51379">
    <property type="entry name" value="4FE4S_FER_2"/>
    <property type="match status" value="1"/>
</dbReference>
<keyword evidence="1" id="KW-0479">Metal-binding</keyword>